<dbReference type="RefSeq" id="WP_289167590.1">
    <property type="nucleotide sequence ID" value="NZ_JASZZN010000062.1"/>
</dbReference>
<organism evidence="1 2">
    <name type="scientific">Roseiconus lacunae</name>
    <dbReference type="NCBI Taxonomy" id="2605694"/>
    <lineage>
        <taxon>Bacteria</taxon>
        <taxon>Pseudomonadati</taxon>
        <taxon>Planctomycetota</taxon>
        <taxon>Planctomycetia</taxon>
        <taxon>Pirellulales</taxon>
        <taxon>Pirellulaceae</taxon>
        <taxon>Roseiconus</taxon>
    </lineage>
</organism>
<dbReference type="Pfam" id="PF16702">
    <property type="entry name" value="DUF5063"/>
    <property type="match status" value="1"/>
</dbReference>
<gene>
    <name evidence="1" type="ORF">QTN89_28665</name>
</gene>
<comment type="caution">
    <text evidence="1">The sequence shown here is derived from an EMBL/GenBank/DDBJ whole genome shotgun (WGS) entry which is preliminary data.</text>
</comment>
<dbReference type="EMBL" id="JASZZN010000062">
    <property type="protein sequence ID" value="MDM4019460.1"/>
    <property type="molecule type" value="Genomic_DNA"/>
</dbReference>
<evidence type="ECO:0000313" key="2">
    <source>
        <dbReference type="Proteomes" id="UP001239462"/>
    </source>
</evidence>
<reference evidence="1 2" key="1">
    <citation type="submission" date="2023-06" db="EMBL/GenBank/DDBJ databases">
        <title>Roseiconus lacunae JC819 isolated from Gulf of Mannar region, Tamil Nadu.</title>
        <authorList>
            <person name="Pk S."/>
            <person name="Ch S."/>
            <person name="Ch V.R."/>
        </authorList>
    </citation>
    <scope>NUCLEOTIDE SEQUENCE [LARGE SCALE GENOMIC DNA]</scope>
    <source>
        <strain evidence="1 2">JC819</strain>
    </source>
</reference>
<sequence>MSPAIEAFIDNVNRYCEWHESDSHEIEAARQILLALMQGIPALDTTRLDTSCSTEYEFRGHERWKDDHKRLADLPIQYYRAVFYPLQFENEESVVGDLHDDLADIYGDLWHGLQGYNAGDIGYAIDHWRTSYDQHWGHHAAAAMFAIDAYYRS</sequence>
<protein>
    <submittedName>
        <fullName evidence="1">DUF5063 domain-containing protein</fullName>
    </submittedName>
</protein>
<keyword evidence="2" id="KW-1185">Reference proteome</keyword>
<dbReference type="Gene3D" id="1.20.120.1550">
    <property type="entry name" value="Protein of unknown function DUF5063"/>
    <property type="match status" value="1"/>
</dbReference>
<accession>A0ABT7PSM9</accession>
<proteinExistence type="predicted"/>
<dbReference type="InterPro" id="IPR038312">
    <property type="entry name" value="DUF5063_sf"/>
</dbReference>
<dbReference type="InterPro" id="IPR032025">
    <property type="entry name" value="DUF5063"/>
</dbReference>
<dbReference type="Proteomes" id="UP001239462">
    <property type="component" value="Unassembled WGS sequence"/>
</dbReference>
<evidence type="ECO:0000313" key="1">
    <source>
        <dbReference type="EMBL" id="MDM4019460.1"/>
    </source>
</evidence>
<name>A0ABT7PSM9_9BACT</name>